<feature type="transmembrane region" description="Helical" evidence="1">
    <location>
        <begin position="44"/>
        <end position="65"/>
    </location>
</feature>
<gene>
    <name evidence="2" type="ORF">CHRIB12_LOCUS19908</name>
</gene>
<dbReference type="OrthoDB" id="270318at2759"/>
<reference evidence="2" key="1">
    <citation type="submission" date="2020-05" db="EMBL/GenBank/DDBJ databases">
        <authorList>
            <person name="Rincon C."/>
            <person name="Sanders R I."/>
            <person name="Robbins C."/>
            <person name="Chaturvedi A."/>
        </authorList>
    </citation>
    <scope>NUCLEOTIDE SEQUENCE</scope>
    <source>
        <strain evidence="2">CHB12</strain>
    </source>
</reference>
<evidence type="ECO:0000313" key="2">
    <source>
        <dbReference type="EMBL" id="CAB5386867.1"/>
    </source>
</evidence>
<keyword evidence="1" id="KW-0472">Membrane</keyword>
<feature type="transmembrane region" description="Helical" evidence="1">
    <location>
        <begin position="6"/>
        <end position="23"/>
    </location>
</feature>
<protein>
    <submittedName>
        <fullName evidence="2">Uncharacterized protein</fullName>
    </submittedName>
</protein>
<organism evidence="2 3">
    <name type="scientific">Rhizophagus irregularis</name>
    <dbReference type="NCBI Taxonomy" id="588596"/>
    <lineage>
        <taxon>Eukaryota</taxon>
        <taxon>Fungi</taxon>
        <taxon>Fungi incertae sedis</taxon>
        <taxon>Mucoromycota</taxon>
        <taxon>Glomeromycotina</taxon>
        <taxon>Glomeromycetes</taxon>
        <taxon>Glomerales</taxon>
        <taxon>Glomeraceae</taxon>
        <taxon>Rhizophagus</taxon>
    </lineage>
</organism>
<dbReference type="Proteomes" id="UP000684084">
    <property type="component" value="Unassembled WGS sequence"/>
</dbReference>
<evidence type="ECO:0000256" key="1">
    <source>
        <dbReference type="SAM" id="Phobius"/>
    </source>
</evidence>
<name>A0A915ZQB7_9GLOM</name>
<sequence length="97" mass="11791">MQEHRIFLYNTCLPLIHPIWYIISKDSHARTFHAVRLHKVIQALLSHYFNVISYFVQHLLMHFGYFDEKLIELKIEHNVNQVDFDRIRAFQKKLQSP</sequence>
<proteinExistence type="predicted"/>
<evidence type="ECO:0000313" key="3">
    <source>
        <dbReference type="Proteomes" id="UP000684084"/>
    </source>
</evidence>
<accession>A0A915ZQB7</accession>
<dbReference type="AlphaFoldDB" id="A0A915ZQB7"/>
<keyword evidence="1" id="KW-0812">Transmembrane</keyword>
<keyword evidence="1" id="KW-1133">Transmembrane helix</keyword>
<dbReference type="EMBL" id="CAGKOT010000056">
    <property type="protein sequence ID" value="CAB5386867.1"/>
    <property type="molecule type" value="Genomic_DNA"/>
</dbReference>
<comment type="caution">
    <text evidence="2">The sequence shown here is derived from an EMBL/GenBank/DDBJ whole genome shotgun (WGS) entry which is preliminary data.</text>
</comment>